<dbReference type="Gene3D" id="3.40.50.2020">
    <property type="match status" value="1"/>
</dbReference>
<dbReference type="InterPro" id="IPR051910">
    <property type="entry name" value="ComF/GntX_DNA_util-trans"/>
</dbReference>
<comment type="similarity">
    <text evidence="1">Belongs to the ComF/GntX family.</text>
</comment>
<reference evidence="2 3" key="1">
    <citation type="submission" date="2013-10" db="EMBL/GenBank/DDBJ databases">
        <title>The Genome Sequence of Acinetobacter nectaris CIP 110549.</title>
        <authorList>
            <consortium name="The Broad Institute Genomics Platform"/>
            <consortium name="The Broad Institute Genome Sequencing Center for Infectious Disease"/>
            <person name="Cerqueira G."/>
            <person name="Feldgarden M."/>
            <person name="Courvalin P."/>
            <person name="Grillot-Courvalin C."/>
            <person name="Clermont D."/>
            <person name="Rocha E."/>
            <person name="Yoon E.-J."/>
            <person name="Nemec A."/>
            <person name="Young S.K."/>
            <person name="Zeng Q."/>
            <person name="Gargeya S."/>
            <person name="Fitzgerald M."/>
            <person name="Abouelleil A."/>
            <person name="Alvarado L."/>
            <person name="Berlin A.M."/>
            <person name="Chapman S.B."/>
            <person name="Gainer-Dewar J."/>
            <person name="Goldberg J."/>
            <person name="Gnerre S."/>
            <person name="Griggs A."/>
            <person name="Gujja S."/>
            <person name="Hansen M."/>
            <person name="Howarth C."/>
            <person name="Imamovic A."/>
            <person name="Ireland A."/>
            <person name="Larimer J."/>
            <person name="McCowan C."/>
            <person name="Murphy C."/>
            <person name="Pearson M."/>
            <person name="Poon T.W."/>
            <person name="Priest M."/>
            <person name="Roberts A."/>
            <person name="Saif S."/>
            <person name="Shea T."/>
            <person name="Sykes S."/>
            <person name="Wortman J."/>
            <person name="Nusbaum C."/>
            <person name="Birren B."/>
        </authorList>
    </citation>
    <scope>NUCLEOTIDE SEQUENCE [LARGE SCALE GENOMIC DNA]</scope>
    <source>
        <strain evidence="2 3">CIP 110549</strain>
    </source>
</reference>
<dbReference type="PANTHER" id="PTHR47505">
    <property type="entry name" value="DNA UTILIZATION PROTEIN YHGH"/>
    <property type="match status" value="1"/>
</dbReference>
<dbReference type="STRING" id="1392540.P256_01245"/>
<proteinExistence type="inferred from homology"/>
<keyword evidence="3" id="KW-1185">Reference proteome</keyword>
<dbReference type="InterPro" id="IPR000836">
    <property type="entry name" value="PRTase_dom"/>
</dbReference>
<dbReference type="EMBL" id="AYER01000003">
    <property type="protein sequence ID" value="ESK40790.1"/>
    <property type="molecule type" value="Genomic_DNA"/>
</dbReference>
<dbReference type="HOGENOM" id="CLU_054549_1_1_6"/>
<dbReference type="eggNOG" id="COG1040">
    <property type="taxonomic scope" value="Bacteria"/>
</dbReference>
<sequence length="208" mass="24046">MLQDMLMFSLLNRLKPCYLCSEFNLENIHPLCITCWKQLEVNPRYITKQEVSILVAAPYQFPLDRMIQKFKYNQALHYTDIFKQICERVAIPETFQAIVPMPISKSRLHQRGYNQAYLIAQILSAQYNLPIWMPIKRNHEQSQKGLSRIERLIGIEAQFQLAPPNALRYRKVLIVDDVVTTGGSILALKQKLNTLGCHHVEAFCIASA</sequence>
<dbReference type="InterPro" id="IPR029057">
    <property type="entry name" value="PRTase-like"/>
</dbReference>
<protein>
    <submittedName>
        <fullName evidence="2">Uncharacterized protein</fullName>
    </submittedName>
</protein>
<evidence type="ECO:0000313" key="2">
    <source>
        <dbReference type="EMBL" id="ESK40790.1"/>
    </source>
</evidence>
<organism evidence="2 3">
    <name type="scientific">Acinetobacter nectaris CIP 110549</name>
    <dbReference type="NCBI Taxonomy" id="1392540"/>
    <lineage>
        <taxon>Bacteria</taxon>
        <taxon>Pseudomonadati</taxon>
        <taxon>Pseudomonadota</taxon>
        <taxon>Gammaproteobacteria</taxon>
        <taxon>Moraxellales</taxon>
        <taxon>Moraxellaceae</taxon>
        <taxon>Acinetobacter</taxon>
    </lineage>
</organism>
<dbReference type="PANTHER" id="PTHR47505:SF1">
    <property type="entry name" value="DNA UTILIZATION PROTEIN YHGH"/>
    <property type="match status" value="1"/>
</dbReference>
<dbReference type="CDD" id="cd06223">
    <property type="entry name" value="PRTases_typeI"/>
    <property type="match status" value="1"/>
</dbReference>
<dbReference type="Proteomes" id="UP000023785">
    <property type="component" value="Unassembled WGS sequence"/>
</dbReference>
<evidence type="ECO:0000313" key="3">
    <source>
        <dbReference type="Proteomes" id="UP000023785"/>
    </source>
</evidence>
<comment type="caution">
    <text evidence="2">The sequence shown here is derived from an EMBL/GenBank/DDBJ whole genome shotgun (WGS) entry which is preliminary data.</text>
</comment>
<evidence type="ECO:0000256" key="1">
    <source>
        <dbReference type="ARBA" id="ARBA00008007"/>
    </source>
</evidence>
<dbReference type="SUPFAM" id="SSF53271">
    <property type="entry name" value="PRTase-like"/>
    <property type="match status" value="1"/>
</dbReference>
<dbReference type="PATRIC" id="fig|1392540.3.peg.1211"/>
<name>V2TYK0_9GAMM</name>
<dbReference type="OrthoDB" id="9793412at2"/>
<gene>
    <name evidence="2" type="ORF">P256_01245</name>
</gene>
<accession>V2TYK0</accession>
<dbReference type="AlphaFoldDB" id="V2TYK0"/>